<sequence length="208" mass="21780">MECIVQGVIEIKNVPGFQTLLQGLCGTCSSPVRCHEICLRSGPNLGAVESEVRLLCNLVEESPRWTVQHIGSAMRGAAAEQLPAAVRTLLTSAVTENALPVFLALGYRVDYELLKEGVTFCCVRQGVPLDVSVLTISKLPVLHDLSQAVPLTPGLQLVQVTGPAAPGKFAEPAAAIAGLAEHVVQYVRLSKPGVLAGFPPAQNPAGGA</sequence>
<keyword evidence="5" id="KW-0539">Nucleus</keyword>
<dbReference type="STRING" id="105231.A0A1Y1ISQ3"/>
<dbReference type="GO" id="GO:0003712">
    <property type="term" value="F:transcription coregulator activity"/>
    <property type="evidence" value="ECO:0000318"/>
    <property type="project" value="GO_Central"/>
</dbReference>
<name>A0A1Y1ISQ3_KLENI</name>
<keyword evidence="3" id="KW-0805">Transcription regulation</keyword>
<evidence type="ECO:0000256" key="1">
    <source>
        <dbReference type="ARBA" id="ARBA00004123"/>
    </source>
</evidence>
<evidence type="ECO:0000313" key="7">
    <source>
        <dbReference type="Proteomes" id="UP000054558"/>
    </source>
</evidence>
<dbReference type="GO" id="GO:0060261">
    <property type="term" value="P:positive regulation of transcription initiation by RNA polymerase II"/>
    <property type="evidence" value="ECO:0000318"/>
    <property type="project" value="GO_Central"/>
</dbReference>
<proteinExistence type="inferred from homology"/>
<protein>
    <submittedName>
        <fullName evidence="6">Uncharacterized protein</fullName>
    </submittedName>
</protein>
<accession>A0A1Y1ISQ3</accession>
<gene>
    <name evidence="6" type="ORF">KFL_008590030</name>
</gene>
<evidence type="ECO:0000256" key="4">
    <source>
        <dbReference type="ARBA" id="ARBA00023163"/>
    </source>
</evidence>
<dbReference type="InterPro" id="IPR019095">
    <property type="entry name" value="Mediator_Med18"/>
</dbReference>
<comment type="subcellular location">
    <subcellularLocation>
        <location evidence="1">Nucleus</location>
    </subcellularLocation>
</comment>
<dbReference type="AlphaFoldDB" id="A0A1Y1ISQ3"/>
<dbReference type="GO" id="GO:0016592">
    <property type="term" value="C:mediator complex"/>
    <property type="evidence" value="ECO:0000318"/>
    <property type="project" value="GO_Central"/>
</dbReference>
<dbReference type="EMBL" id="DF237808">
    <property type="protein sequence ID" value="GAQ91806.1"/>
    <property type="molecule type" value="Genomic_DNA"/>
</dbReference>
<dbReference type="GO" id="GO:0070847">
    <property type="term" value="C:core mediator complex"/>
    <property type="evidence" value="ECO:0000318"/>
    <property type="project" value="GO_Central"/>
</dbReference>
<evidence type="ECO:0000256" key="5">
    <source>
        <dbReference type="ARBA" id="ARBA00023242"/>
    </source>
</evidence>
<evidence type="ECO:0000256" key="2">
    <source>
        <dbReference type="ARBA" id="ARBA00009814"/>
    </source>
</evidence>
<dbReference type="OrthoDB" id="2015832at2759"/>
<dbReference type="Gene3D" id="2.40.320.10">
    <property type="entry name" value="Hypothetical Protein Pfu-838710-001"/>
    <property type="match status" value="1"/>
</dbReference>
<reference evidence="6 7" key="1">
    <citation type="journal article" date="2014" name="Nat. Commun.">
        <title>Klebsormidium flaccidum genome reveals primary factors for plant terrestrial adaptation.</title>
        <authorList>
            <person name="Hori K."/>
            <person name="Maruyama F."/>
            <person name="Fujisawa T."/>
            <person name="Togashi T."/>
            <person name="Yamamoto N."/>
            <person name="Seo M."/>
            <person name="Sato S."/>
            <person name="Yamada T."/>
            <person name="Mori H."/>
            <person name="Tajima N."/>
            <person name="Moriyama T."/>
            <person name="Ikeuchi M."/>
            <person name="Watanabe M."/>
            <person name="Wada H."/>
            <person name="Kobayashi K."/>
            <person name="Saito M."/>
            <person name="Masuda T."/>
            <person name="Sasaki-Sekimoto Y."/>
            <person name="Mashiguchi K."/>
            <person name="Awai K."/>
            <person name="Shimojima M."/>
            <person name="Masuda S."/>
            <person name="Iwai M."/>
            <person name="Nobusawa T."/>
            <person name="Narise T."/>
            <person name="Kondo S."/>
            <person name="Saito H."/>
            <person name="Sato R."/>
            <person name="Murakawa M."/>
            <person name="Ihara Y."/>
            <person name="Oshima-Yamada Y."/>
            <person name="Ohtaka K."/>
            <person name="Satoh M."/>
            <person name="Sonobe K."/>
            <person name="Ishii M."/>
            <person name="Ohtani R."/>
            <person name="Kanamori-Sato M."/>
            <person name="Honoki R."/>
            <person name="Miyazaki D."/>
            <person name="Mochizuki H."/>
            <person name="Umetsu J."/>
            <person name="Higashi K."/>
            <person name="Shibata D."/>
            <person name="Kamiya Y."/>
            <person name="Sato N."/>
            <person name="Nakamura Y."/>
            <person name="Tabata S."/>
            <person name="Ida S."/>
            <person name="Kurokawa K."/>
            <person name="Ohta H."/>
        </authorList>
    </citation>
    <scope>NUCLEOTIDE SEQUENCE [LARGE SCALE GENOMIC DNA]</scope>
    <source>
        <strain evidence="6 7">NIES-2285</strain>
    </source>
</reference>
<dbReference type="PANTHER" id="PTHR13321:SF2">
    <property type="entry name" value="MEDIATOR OF RNA POLYMERASE II TRANSCRIPTION SUBUNIT 18"/>
    <property type="match status" value="1"/>
</dbReference>
<dbReference type="Proteomes" id="UP000054558">
    <property type="component" value="Unassembled WGS sequence"/>
</dbReference>
<dbReference type="OMA" id="CIVQGII"/>
<dbReference type="PANTHER" id="PTHR13321">
    <property type="entry name" value="MEDIATOR OF RNA POLYMERASE II TRANSCRIPTION, SUBUNIT 18"/>
    <property type="match status" value="1"/>
</dbReference>
<evidence type="ECO:0000256" key="3">
    <source>
        <dbReference type="ARBA" id="ARBA00023015"/>
    </source>
</evidence>
<evidence type="ECO:0000313" key="6">
    <source>
        <dbReference type="EMBL" id="GAQ91806.1"/>
    </source>
</evidence>
<comment type="similarity">
    <text evidence="2">Belongs to the Mediator complex subunit 18 family.</text>
</comment>
<keyword evidence="4" id="KW-0804">Transcription</keyword>
<keyword evidence="7" id="KW-1185">Reference proteome</keyword>
<organism evidence="6 7">
    <name type="scientific">Klebsormidium nitens</name>
    <name type="common">Green alga</name>
    <name type="synonym">Ulothrix nitens</name>
    <dbReference type="NCBI Taxonomy" id="105231"/>
    <lineage>
        <taxon>Eukaryota</taxon>
        <taxon>Viridiplantae</taxon>
        <taxon>Streptophyta</taxon>
        <taxon>Klebsormidiophyceae</taxon>
        <taxon>Klebsormidiales</taxon>
        <taxon>Klebsormidiaceae</taxon>
        <taxon>Klebsormidium</taxon>
    </lineage>
</organism>